<accession>A0A178ZX06</accession>
<evidence type="ECO:0000313" key="4">
    <source>
        <dbReference type="EMBL" id="OAP63813.1"/>
    </source>
</evidence>
<protein>
    <submittedName>
        <fullName evidence="4">Uncharacterized protein</fullName>
    </submittedName>
</protein>
<dbReference type="Pfam" id="PF00106">
    <property type="entry name" value="adh_short"/>
    <property type="match status" value="1"/>
</dbReference>
<dbReference type="GeneID" id="30007210"/>
<dbReference type="Gene3D" id="3.40.50.720">
    <property type="entry name" value="NAD(P)-binding Rossmann-like Domain"/>
    <property type="match status" value="1"/>
</dbReference>
<dbReference type="AlphaFoldDB" id="A0A178ZX06"/>
<dbReference type="InterPro" id="IPR020904">
    <property type="entry name" value="Sc_DH/Rdtase_CS"/>
</dbReference>
<evidence type="ECO:0000313" key="5">
    <source>
        <dbReference type="Proteomes" id="UP000078343"/>
    </source>
</evidence>
<dbReference type="STRING" id="1367422.A0A178ZX06"/>
<comment type="caution">
    <text evidence="4">The sequence shown here is derived from an EMBL/GenBank/DDBJ whole genome shotgun (WGS) entry which is preliminary data.</text>
</comment>
<dbReference type="Proteomes" id="UP000078343">
    <property type="component" value="Unassembled WGS sequence"/>
</dbReference>
<dbReference type="PANTHER" id="PTHR43180">
    <property type="entry name" value="3-OXOACYL-(ACYL-CARRIER-PROTEIN) REDUCTASE (AFU_ORTHOLOGUE AFUA_6G11210)"/>
    <property type="match status" value="1"/>
</dbReference>
<dbReference type="OrthoDB" id="5371740at2759"/>
<dbReference type="RefSeq" id="XP_018697180.1">
    <property type="nucleotide sequence ID" value="XM_018834556.1"/>
</dbReference>
<name>A0A178ZX06_9EURO</name>
<dbReference type="PANTHER" id="PTHR43180:SF33">
    <property type="entry name" value="15-HYDROXYPROSTAGLANDIN DEHYDROGENASE [NAD(+)]-LIKE"/>
    <property type="match status" value="1"/>
</dbReference>
<dbReference type="EMBL" id="LVYI01000002">
    <property type="protein sequence ID" value="OAP63813.1"/>
    <property type="molecule type" value="Genomic_DNA"/>
</dbReference>
<keyword evidence="5" id="KW-1185">Reference proteome</keyword>
<keyword evidence="3" id="KW-0560">Oxidoreductase</keyword>
<proteinExistence type="inferred from homology"/>
<gene>
    <name evidence="4" type="ORF">AYL99_03040</name>
</gene>
<organism evidence="4 5">
    <name type="scientific">Fonsecaea erecta</name>
    <dbReference type="NCBI Taxonomy" id="1367422"/>
    <lineage>
        <taxon>Eukaryota</taxon>
        <taxon>Fungi</taxon>
        <taxon>Dikarya</taxon>
        <taxon>Ascomycota</taxon>
        <taxon>Pezizomycotina</taxon>
        <taxon>Eurotiomycetes</taxon>
        <taxon>Chaetothyriomycetidae</taxon>
        <taxon>Chaetothyriales</taxon>
        <taxon>Herpotrichiellaceae</taxon>
        <taxon>Fonsecaea</taxon>
    </lineage>
</organism>
<dbReference type="GO" id="GO:0016491">
    <property type="term" value="F:oxidoreductase activity"/>
    <property type="evidence" value="ECO:0007669"/>
    <property type="project" value="UniProtKB-KW"/>
</dbReference>
<sequence length="306" mass="32546">MSGHLDASGLKDRSIIVTGGASGIGLAAVTRFAEGGAYVTIADVQDAVGNKVAADLNAKGCHVSFVHCDTSDWESSVAAFKHAASFGPSKSLDVAILNAGIEGDRGSLTDQVLAAPEPSLDPDVIPTRPTRKGAAVNFLGIYDNCWLALHYMRLPSKVDSANAQHKTIVLTASLAAYGDMPASSDYNASKFAVRGLFRGLRHTTAALNVHLNLLAPYWINTPLVQSVLPTLEKQGVKPGQGFSWASVEYVVDAMVRSATDPNVGGKAWGIWPEGYSDMGEDEAGGWAGDHMRKHWEIQRQKGDIML</sequence>
<dbReference type="InterPro" id="IPR002347">
    <property type="entry name" value="SDR_fam"/>
</dbReference>
<evidence type="ECO:0000256" key="2">
    <source>
        <dbReference type="ARBA" id="ARBA00022857"/>
    </source>
</evidence>
<dbReference type="PRINTS" id="PR00081">
    <property type="entry name" value="GDHRDH"/>
</dbReference>
<comment type="similarity">
    <text evidence="1">Belongs to the short-chain dehydrogenases/reductases (SDR) family.</text>
</comment>
<evidence type="ECO:0000256" key="3">
    <source>
        <dbReference type="ARBA" id="ARBA00023002"/>
    </source>
</evidence>
<evidence type="ECO:0000256" key="1">
    <source>
        <dbReference type="ARBA" id="ARBA00006484"/>
    </source>
</evidence>
<reference evidence="4 5" key="1">
    <citation type="submission" date="2016-04" db="EMBL/GenBank/DDBJ databases">
        <title>Draft genome of Fonsecaea erecta CBS 125763.</title>
        <authorList>
            <person name="Weiss V.A."/>
            <person name="Vicente V.A."/>
            <person name="Raittz R.T."/>
            <person name="Moreno L.F."/>
            <person name="De Souza E.M."/>
            <person name="Pedrosa F.O."/>
            <person name="Steffens M.B."/>
            <person name="Faoro H."/>
            <person name="Tadra-Sfeir M.Z."/>
            <person name="Najafzadeh M.J."/>
            <person name="Felipe M.S."/>
            <person name="Teixeira M."/>
            <person name="Sun J."/>
            <person name="Xi L."/>
            <person name="Gomes R."/>
            <person name="De Azevedo C.M."/>
            <person name="Salgado C.G."/>
            <person name="Da Silva M.B."/>
            <person name="Nascimento M.F."/>
            <person name="Queiroz-Telles F."/>
            <person name="Attili D.S."/>
            <person name="Gorbushina A."/>
        </authorList>
    </citation>
    <scope>NUCLEOTIDE SEQUENCE [LARGE SCALE GENOMIC DNA]</scope>
    <source>
        <strain evidence="4 5">CBS 125763</strain>
    </source>
</reference>
<dbReference type="PROSITE" id="PS00061">
    <property type="entry name" value="ADH_SHORT"/>
    <property type="match status" value="1"/>
</dbReference>
<dbReference type="SUPFAM" id="SSF51735">
    <property type="entry name" value="NAD(P)-binding Rossmann-fold domains"/>
    <property type="match status" value="1"/>
</dbReference>
<keyword evidence="2" id="KW-0521">NADP</keyword>
<dbReference type="InterPro" id="IPR036291">
    <property type="entry name" value="NAD(P)-bd_dom_sf"/>
</dbReference>